<dbReference type="AlphaFoldDB" id="A0A0F9TGC2"/>
<protein>
    <submittedName>
        <fullName evidence="1">Uncharacterized protein</fullName>
    </submittedName>
</protein>
<comment type="caution">
    <text evidence="1">The sequence shown here is derived from an EMBL/GenBank/DDBJ whole genome shotgun (WGS) entry which is preliminary data.</text>
</comment>
<name>A0A0F9TGC2_9ZZZZ</name>
<reference evidence="1" key="1">
    <citation type="journal article" date="2015" name="Nature">
        <title>Complex archaea that bridge the gap between prokaryotes and eukaryotes.</title>
        <authorList>
            <person name="Spang A."/>
            <person name="Saw J.H."/>
            <person name="Jorgensen S.L."/>
            <person name="Zaremba-Niedzwiedzka K."/>
            <person name="Martijn J."/>
            <person name="Lind A.E."/>
            <person name="van Eijk R."/>
            <person name="Schleper C."/>
            <person name="Guy L."/>
            <person name="Ettema T.J."/>
        </authorList>
    </citation>
    <scope>NUCLEOTIDE SEQUENCE</scope>
</reference>
<dbReference type="EMBL" id="LAZR01000334">
    <property type="protein sequence ID" value="KKN73947.1"/>
    <property type="molecule type" value="Genomic_DNA"/>
</dbReference>
<organism evidence="1">
    <name type="scientific">marine sediment metagenome</name>
    <dbReference type="NCBI Taxonomy" id="412755"/>
    <lineage>
        <taxon>unclassified sequences</taxon>
        <taxon>metagenomes</taxon>
        <taxon>ecological metagenomes</taxon>
    </lineage>
</organism>
<accession>A0A0F9TGC2</accession>
<sequence length="43" mass="4810">MKDSIGVEVCPFCRGPLPCPHCKPPSAYKEPKKDKVVVKLKKK</sequence>
<proteinExistence type="predicted"/>
<gene>
    <name evidence="1" type="ORF">LCGC14_0395120</name>
</gene>
<evidence type="ECO:0000313" key="1">
    <source>
        <dbReference type="EMBL" id="KKN73947.1"/>
    </source>
</evidence>